<dbReference type="NCBIfam" id="TIGR00125">
    <property type="entry name" value="cyt_tran_rel"/>
    <property type="match status" value="1"/>
</dbReference>
<comment type="subunit">
    <text evidence="9">Homohexamer.</text>
</comment>
<accession>A0A398CYL4</accession>
<dbReference type="InterPro" id="IPR001980">
    <property type="entry name" value="PPAT"/>
</dbReference>
<dbReference type="Gene3D" id="3.40.50.620">
    <property type="entry name" value="HUPs"/>
    <property type="match status" value="1"/>
</dbReference>
<keyword evidence="7 9" id="KW-0173">Coenzyme A biosynthesis</keyword>
<comment type="pathway">
    <text evidence="9">Cofactor biosynthesis; coenzyme A biosynthesis; CoA from (R)-pantothenate: step 4/5.</text>
</comment>
<feature type="binding site" evidence="9">
    <location>
        <position position="23"/>
    </location>
    <ligand>
        <name>ATP</name>
        <dbReference type="ChEBI" id="CHEBI:30616"/>
    </ligand>
</feature>
<dbReference type="UniPathway" id="UPA00241">
    <property type="reaction ID" value="UER00355"/>
</dbReference>
<comment type="function">
    <text evidence="9">Reversibly transfers an adenylyl group from ATP to 4'-phosphopantetheine, yielding dephospho-CoA (dPCoA) and pyrophosphate.</text>
</comment>
<dbReference type="InterPro" id="IPR014729">
    <property type="entry name" value="Rossmann-like_a/b/a_fold"/>
</dbReference>
<dbReference type="NCBIfam" id="TIGR01510">
    <property type="entry name" value="coaD_prev_kdtB"/>
    <property type="match status" value="1"/>
</dbReference>
<feature type="binding site" evidence="9">
    <location>
        <begin position="129"/>
        <end position="135"/>
    </location>
    <ligand>
        <name>ATP</name>
        <dbReference type="ChEBI" id="CHEBI:30616"/>
    </ligand>
</feature>
<evidence type="ECO:0000256" key="4">
    <source>
        <dbReference type="ARBA" id="ARBA00022741"/>
    </source>
</evidence>
<evidence type="ECO:0000256" key="3">
    <source>
        <dbReference type="ARBA" id="ARBA00022695"/>
    </source>
</evidence>
<sequence>MRSMGYMNTIVYPGTFDPVTRGHVDVIERGARLCDRLVVGVAGIAYKSPIWSLDERVDMVRSATQHIPNVVVEGFDDLVVHFMKRMGTSIMLRGLRPVSDFDYEVQFAWANRHLDPNVDIIYLMSSQEHFFVSSTLIKEMYEGGGDIRDLVPASIADRIVLGLSRARGGTHD</sequence>
<keyword evidence="2 9" id="KW-0808">Transferase</keyword>
<reference evidence="11 12" key="1">
    <citation type="submission" date="2018-09" db="EMBL/GenBank/DDBJ databases">
        <title>Discovery and Ecogenomic Context for Candidatus Cryosericales, a Global Caldiserica Order Active in Thawing Permafrost.</title>
        <authorList>
            <person name="Martinez M.A."/>
            <person name="Woodcroft B.J."/>
            <person name="Ignacio Espinoza J.C."/>
            <person name="Zayed A."/>
            <person name="Singleton C.M."/>
            <person name="Boyd J."/>
            <person name="Li Y.-F."/>
            <person name="Purvine S."/>
            <person name="Maughan H."/>
            <person name="Hodgkins S.B."/>
            <person name="Anderson D."/>
            <person name="Sederholm M."/>
            <person name="Temperton B."/>
            <person name="Saleska S.R."/>
            <person name="Tyson G.W."/>
            <person name="Rich V.I."/>
        </authorList>
    </citation>
    <scope>NUCLEOTIDE SEQUENCE [LARGE SCALE GENOMIC DNA]</scope>
    <source>
        <strain evidence="11 12">SMC7</strain>
    </source>
</reference>
<feature type="binding site" evidence="9">
    <location>
        <position position="47"/>
    </location>
    <ligand>
        <name>substrate</name>
    </ligand>
</feature>
<evidence type="ECO:0000256" key="8">
    <source>
        <dbReference type="ARBA" id="ARBA00029346"/>
    </source>
</evidence>
<dbReference type="EMBL" id="QXIS01000034">
    <property type="protein sequence ID" value="RIE05618.1"/>
    <property type="molecule type" value="Genomic_DNA"/>
</dbReference>
<feature type="binding site" evidence="9">
    <location>
        <begin position="15"/>
        <end position="16"/>
    </location>
    <ligand>
        <name>ATP</name>
        <dbReference type="ChEBI" id="CHEBI:30616"/>
    </ligand>
</feature>
<feature type="domain" description="Cytidyltransferase-like" evidence="10">
    <location>
        <begin position="11"/>
        <end position="139"/>
    </location>
</feature>
<feature type="binding site" evidence="9">
    <location>
        <position position="104"/>
    </location>
    <ligand>
        <name>ATP</name>
        <dbReference type="ChEBI" id="CHEBI:30616"/>
    </ligand>
</feature>
<keyword evidence="3 9" id="KW-0548">Nucleotidyltransferase</keyword>
<feature type="site" description="Transition state stabilizer" evidence="9">
    <location>
        <position position="23"/>
    </location>
</feature>
<keyword evidence="1 9" id="KW-0963">Cytoplasm</keyword>
<dbReference type="PANTHER" id="PTHR21342:SF1">
    <property type="entry name" value="PHOSPHOPANTETHEINE ADENYLYLTRANSFERASE"/>
    <property type="match status" value="1"/>
</dbReference>
<dbReference type="AlphaFoldDB" id="A0A398CYL4"/>
<evidence type="ECO:0000256" key="1">
    <source>
        <dbReference type="ARBA" id="ARBA00022490"/>
    </source>
</evidence>
<evidence type="ECO:0000313" key="12">
    <source>
        <dbReference type="Proteomes" id="UP000266328"/>
    </source>
</evidence>
<comment type="similarity">
    <text evidence="9">Belongs to the bacterial CoaD family.</text>
</comment>
<feature type="binding site" evidence="9">
    <location>
        <begin position="94"/>
        <end position="96"/>
    </location>
    <ligand>
        <name>ATP</name>
        <dbReference type="ChEBI" id="CHEBI:30616"/>
    </ligand>
</feature>
<evidence type="ECO:0000256" key="6">
    <source>
        <dbReference type="ARBA" id="ARBA00022842"/>
    </source>
</evidence>
<name>A0A398CYL4_9BACT</name>
<organism evidence="11 12">
    <name type="scientific">Candidatus Cryosericum terrychapinii</name>
    <dbReference type="NCBI Taxonomy" id="2290919"/>
    <lineage>
        <taxon>Bacteria</taxon>
        <taxon>Pseudomonadati</taxon>
        <taxon>Caldisericota/Cryosericota group</taxon>
        <taxon>Candidatus Cryosericota</taxon>
        <taxon>Candidatus Cryosericia</taxon>
        <taxon>Candidatus Cryosericales</taxon>
        <taxon>Candidatus Cryosericaceae</taxon>
        <taxon>Candidatus Cryosericum</taxon>
    </lineage>
</organism>
<dbReference type="SUPFAM" id="SSF52374">
    <property type="entry name" value="Nucleotidylyl transferase"/>
    <property type="match status" value="1"/>
</dbReference>
<dbReference type="PRINTS" id="PR01020">
    <property type="entry name" value="LPSBIOSNTHSS"/>
</dbReference>
<keyword evidence="5 9" id="KW-0067">ATP-binding</keyword>
<feature type="binding site" evidence="9">
    <location>
        <position position="15"/>
    </location>
    <ligand>
        <name>substrate</name>
    </ligand>
</feature>
<dbReference type="GO" id="GO:0004595">
    <property type="term" value="F:pantetheine-phosphate adenylyltransferase activity"/>
    <property type="evidence" value="ECO:0007669"/>
    <property type="project" value="UniProtKB-UniRule"/>
</dbReference>
<dbReference type="GO" id="GO:0005737">
    <property type="term" value="C:cytoplasm"/>
    <property type="evidence" value="ECO:0007669"/>
    <property type="project" value="UniProtKB-SubCell"/>
</dbReference>
<feature type="binding site" evidence="9">
    <location>
        <position position="79"/>
    </location>
    <ligand>
        <name>substrate</name>
    </ligand>
</feature>
<dbReference type="Proteomes" id="UP000266328">
    <property type="component" value="Unassembled WGS sequence"/>
</dbReference>
<gene>
    <name evidence="9" type="primary">coaD</name>
    <name evidence="11" type="ORF">SMC7_06700</name>
</gene>
<evidence type="ECO:0000313" key="11">
    <source>
        <dbReference type="EMBL" id="RIE05618.1"/>
    </source>
</evidence>
<dbReference type="GO" id="GO:0015937">
    <property type="term" value="P:coenzyme A biosynthetic process"/>
    <property type="evidence" value="ECO:0007669"/>
    <property type="project" value="UniProtKB-UniRule"/>
</dbReference>
<dbReference type="Pfam" id="PF01467">
    <property type="entry name" value="CTP_transf_like"/>
    <property type="match status" value="1"/>
</dbReference>
<proteinExistence type="inferred from homology"/>
<keyword evidence="12" id="KW-1185">Reference proteome</keyword>
<dbReference type="OrthoDB" id="9806661at2"/>
<dbReference type="HAMAP" id="MF_00151">
    <property type="entry name" value="PPAT_bact"/>
    <property type="match status" value="1"/>
</dbReference>
<comment type="catalytic activity">
    <reaction evidence="8 9">
        <text>(R)-4'-phosphopantetheine + ATP + H(+) = 3'-dephospho-CoA + diphosphate</text>
        <dbReference type="Rhea" id="RHEA:19801"/>
        <dbReference type="ChEBI" id="CHEBI:15378"/>
        <dbReference type="ChEBI" id="CHEBI:30616"/>
        <dbReference type="ChEBI" id="CHEBI:33019"/>
        <dbReference type="ChEBI" id="CHEBI:57328"/>
        <dbReference type="ChEBI" id="CHEBI:61723"/>
        <dbReference type="EC" id="2.7.7.3"/>
    </reaction>
</comment>
<keyword evidence="6 9" id="KW-0460">Magnesium</keyword>
<dbReference type="PANTHER" id="PTHR21342">
    <property type="entry name" value="PHOSPHOPANTETHEINE ADENYLYLTRANSFERASE"/>
    <property type="match status" value="1"/>
</dbReference>
<evidence type="ECO:0000259" key="10">
    <source>
        <dbReference type="Pfam" id="PF01467"/>
    </source>
</evidence>
<evidence type="ECO:0000256" key="9">
    <source>
        <dbReference type="HAMAP-Rule" id="MF_00151"/>
    </source>
</evidence>
<dbReference type="EC" id="2.7.7.3" evidence="9"/>
<keyword evidence="4 9" id="KW-0547">Nucleotide-binding</keyword>
<comment type="subcellular location">
    <subcellularLocation>
        <location evidence="9">Cytoplasm</location>
    </subcellularLocation>
</comment>
<protein>
    <recommendedName>
        <fullName evidence="9">Phosphopantetheine adenylyltransferase</fullName>
        <ecNumber evidence="9">2.7.7.3</ecNumber>
    </recommendedName>
    <alternativeName>
        <fullName evidence="9">Dephospho-CoA pyrophosphorylase</fullName>
    </alternativeName>
    <alternativeName>
        <fullName evidence="9">Pantetheine-phosphate adenylyltransferase</fullName>
        <shortName evidence="9">PPAT</shortName>
    </alternativeName>
</protein>
<dbReference type="CDD" id="cd02163">
    <property type="entry name" value="PPAT"/>
    <property type="match status" value="1"/>
</dbReference>
<comment type="caution">
    <text evidence="11">The sequence shown here is derived from an EMBL/GenBank/DDBJ whole genome shotgun (WGS) entry which is preliminary data.</text>
</comment>
<feature type="binding site" evidence="9">
    <location>
        <position position="93"/>
    </location>
    <ligand>
        <name>substrate</name>
    </ligand>
</feature>
<evidence type="ECO:0000256" key="7">
    <source>
        <dbReference type="ARBA" id="ARBA00022993"/>
    </source>
</evidence>
<dbReference type="InterPro" id="IPR004821">
    <property type="entry name" value="Cyt_trans-like"/>
</dbReference>
<evidence type="ECO:0000256" key="2">
    <source>
        <dbReference type="ARBA" id="ARBA00022679"/>
    </source>
</evidence>
<dbReference type="GO" id="GO:0005524">
    <property type="term" value="F:ATP binding"/>
    <property type="evidence" value="ECO:0007669"/>
    <property type="project" value="UniProtKB-KW"/>
</dbReference>
<comment type="cofactor">
    <cofactor evidence="9">
        <name>Mg(2+)</name>
        <dbReference type="ChEBI" id="CHEBI:18420"/>
    </cofactor>
</comment>
<evidence type="ECO:0000256" key="5">
    <source>
        <dbReference type="ARBA" id="ARBA00022840"/>
    </source>
</evidence>